<proteinExistence type="predicted"/>
<evidence type="ECO:0000313" key="2">
    <source>
        <dbReference type="Proteomes" id="UP001150830"/>
    </source>
</evidence>
<dbReference type="Proteomes" id="UP001150830">
    <property type="component" value="Unassembled WGS sequence"/>
</dbReference>
<comment type="caution">
    <text evidence="1">The sequence shown here is derived from an EMBL/GenBank/DDBJ whole genome shotgun (WGS) entry which is preliminary data.</text>
</comment>
<gene>
    <name evidence="1" type="ORF">OUO13_01790</name>
</gene>
<dbReference type="RefSeq" id="WP_283172134.1">
    <property type="nucleotide sequence ID" value="NZ_JAPNOA010000007.1"/>
</dbReference>
<organism evidence="1 2">
    <name type="scientific">Parathalassolituus penaei</name>
    <dbReference type="NCBI Taxonomy" id="2997323"/>
    <lineage>
        <taxon>Bacteria</taxon>
        <taxon>Pseudomonadati</taxon>
        <taxon>Pseudomonadota</taxon>
        <taxon>Gammaproteobacteria</taxon>
        <taxon>Oceanospirillales</taxon>
        <taxon>Oceanospirillaceae</taxon>
        <taxon>Parathalassolituus</taxon>
    </lineage>
</organism>
<name>A0A9X3EAZ9_9GAMM</name>
<protein>
    <submittedName>
        <fullName evidence="1">Uncharacterized protein</fullName>
    </submittedName>
</protein>
<reference evidence="1" key="1">
    <citation type="submission" date="2022-11" db="EMBL/GenBank/DDBJ databases">
        <title>Parathalassolutuus dongxingensis gen. nov., sp. nov., a novel member of family Oceanospirillaceae isolated from a coastal shrimp pond in Guangxi, China.</title>
        <authorList>
            <person name="Chen H."/>
        </authorList>
    </citation>
    <scope>NUCLEOTIDE SEQUENCE</scope>
    <source>
        <strain evidence="1">G-43</strain>
    </source>
</reference>
<dbReference type="EMBL" id="JAPNOA010000007">
    <property type="protein sequence ID" value="MCY0963915.1"/>
    <property type="molecule type" value="Genomic_DNA"/>
</dbReference>
<accession>A0A9X3EAZ9</accession>
<sequence length="183" mass="21085">MSDWDFLHDMHNEGYSPDQIADAAACGYNPYEPFYFEELGFSADEWEELEEPELSNKRSPINSELLLVFENLVENAKLFHSLTNRYLQIWGELGELFGEINYGIKRHKPHTKGSDGKLGNDFIEIKTISPEKSVEEVRVKSAGNFNKLLIVKINEDFSFESQIIARKNLSKGGDRHLRASWKK</sequence>
<keyword evidence="2" id="KW-1185">Reference proteome</keyword>
<dbReference type="AlphaFoldDB" id="A0A9X3EAZ9"/>
<evidence type="ECO:0000313" key="1">
    <source>
        <dbReference type="EMBL" id="MCY0963915.1"/>
    </source>
</evidence>